<keyword evidence="9" id="KW-1185">Reference proteome</keyword>
<dbReference type="CDD" id="cd03469">
    <property type="entry name" value="Rieske_RO_Alpha_N"/>
    <property type="match status" value="1"/>
</dbReference>
<dbReference type="SUPFAM" id="SSF55961">
    <property type="entry name" value="Bet v1-like"/>
    <property type="match status" value="1"/>
</dbReference>
<dbReference type="InterPro" id="IPR050584">
    <property type="entry name" value="Cholesterol_7-desaturase"/>
</dbReference>
<dbReference type="InterPro" id="IPR036922">
    <property type="entry name" value="Rieske_2Fe-2S_sf"/>
</dbReference>
<protein>
    <submittedName>
        <fullName evidence="8">Rieske (2Fe-2S) domain protein</fullName>
    </submittedName>
</protein>
<dbReference type="Gene3D" id="3.90.380.10">
    <property type="entry name" value="Naphthalene 1,2-dioxygenase Alpha Subunit, Chain A, domain 1"/>
    <property type="match status" value="1"/>
</dbReference>
<evidence type="ECO:0000256" key="2">
    <source>
        <dbReference type="ARBA" id="ARBA00022723"/>
    </source>
</evidence>
<dbReference type="PANTHER" id="PTHR21266:SF60">
    <property type="entry name" value="3-KETOSTEROID-9-ALPHA-MONOOXYGENASE, OXYGENASE COMPONENT"/>
    <property type="match status" value="1"/>
</dbReference>
<dbReference type="Pfam" id="PF00355">
    <property type="entry name" value="Rieske"/>
    <property type="match status" value="1"/>
</dbReference>
<evidence type="ECO:0000256" key="4">
    <source>
        <dbReference type="ARBA" id="ARBA00023004"/>
    </source>
</evidence>
<dbReference type="GO" id="GO:0016491">
    <property type="term" value="F:oxidoreductase activity"/>
    <property type="evidence" value="ECO:0007669"/>
    <property type="project" value="UniProtKB-KW"/>
</dbReference>
<feature type="compositionally biased region" description="Low complexity" evidence="6">
    <location>
        <begin position="18"/>
        <end position="42"/>
    </location>
</feature>
<evidence type="ECO:0000256" key="3">
    <source>
        <dbReference type="ARBA" id="ARBA00023002"/>
    </source>
</evidence>
<evidence type="ECO:0000313" key="8">
    <source>
        <dbReference type="EMBL" id="SIT35504.1"/>
    </source>
</evidence>
<dbReference type="PROSITE" id="PS51296">
    <property type="entry name" value="RIESKE"/>
    <property type="match status" value="1"/>
</dbReference>
<dbReference type="GO" id="GO:0051537">
    <property type="term" value="F:2 iron, 2 sulfur cluster binding"/>
    <property type="evidence" value="ECO:0007669"/>
    <property type="project" value="UniProtKB-KW"/>
</dbReference>
<dbReference type="GO" id="GO:0046872">
    <property type="term" value="F:metal ion binding"/>
    <property type="evidence" value="ECO:0007669"/>
    <property type="project" value="UniProtKB-KW"/>
</dbReference>
<dbReference type="InterPro" id="IPR017941">
    <property type="entry name" value="Rieske_2Fe-2S"/>
</dbReference>
<sequence>MHAVPPLEQDIVDATTDAPPAHAAPHNAAHAGSPAASHAQASNQIANDRPERDLRRVGIHPDHWYPLAWSREVKRGKTHGVTFAGDPIVLARAESGKVFALEDRCAHRQVPLHQGVVEGESIRCGYHGWTYDCSGQCIDVPYLGRDRLPNGVRSYPCQEVEGLIFVFPGDAALAEQRPLPSFDSVSDRKYKTRRFGRPVNCHYSFMHENLMDMNHQFLHRRQMGQMRARSLGRRRGEGWVEVDYTFARMAGQQPLGEAIVFGESRKTGGFKKHKDVMTIRTEYPYQTLQIRTSEQKLVMNLWIVYVPLDREQRTNRTFGLLSILKPGIPGVLNLVWPLLVWFTERIFKEDREIVEAEQRAHDSQGADWNHEVFPVINDLRALLRDNGAPGQMVGAGTGDTSVIRFWDSRHGDPLAKT</sequence>
<dbReference type="Proteomes" id="UP000187012">
    <property type="component" value="Unassembled WGS sequence"/>
</dbReference>
<accession>A0A1N7RKC0</accession>
<name>A0A1N7RKC0_9BURK</name>
<organism evidence="8 9">
    <name type="scientific">Paraburkholderia ribeironis</name>
    <dbReference type="NCBI Taxonomy" id="1247936"/>
    <lineage>
        <taxon>Bacteria</taxon>
        <taxon>Pseudomonadati</taxon>
        <taxon>Pseudomonadota</taxon>
        <taxon>Betaproteobacteria</taxon>
        <taxon>Burkholderiales</taxon>
        <taxon>Burkholderiaceae</taxon>
        <taxon>Paraburkholderia</taxon>
    </lineage>
</organism>
<keyword evidence="1" id="KW-0001">2Fe-2S</keyword>
<evidence type="ECO:0000256" key="6">
    <source>
        <dbReference type="SAM" id="MobiDB-lite"/>
    </source>
</evidence>
<keyword evidence="3" id="KW-0560">Oxidoreductase</keyword>
<dbReference type="AlphaFoldDB" id="A0A1N7RKC0"/>
<evidence type="ECO:0000256" key="5">
    <source>
        <dbReference type="ARBA" id="ARBA00023014"/>
    </source>
</evidence>
<feature type="region of interest" description="Disordered" evidence="6">
    <location>
        <begin position="17"/>
        <end position="52"/>
    </location>
</feature>
<evidence type="ECO:0000256" key="1">
    <source>
        <dbReference type="ARBA" id="ARBA00022714"/>
    </source>
</evidence>
<keyword evidence="4" id="KW-0408">Iron</keyword>
<proteinExistence type="predicted"/>
<keyword evidence="5" id="KW-0411">Iron-sulfur</keyword>
<gene>
    <name evidence="8" type="ORF">BN2475_50061</name>
</gene>
<dbReference type="Pfam" id="PF19112">
    <property type="entry name" value="VanA_C"/>
    <property type="match status" value="1"/>
</dbReference>
<keyword evidence="2" id="KW-0479">Metal-binding</keyword>
<dbReference type="STRING" id="1247936.BN2475_50061"/>
<dbReference type="OrthoDB" id="9790995at2"/>
<dbReference type="RefSeq" id="WP_094777840.1">
    <property type="nucleotide sequence ID" value="NZ_CYGX02000005.1"/>
</dbReference>
<evidence type="ECO:0000259" key="7">
    <source>
        <dbReference type="PROSITE" id="PS51296"/>
    </source>
</evidence>
<dbReference type="InterPro" id="IPR044043">
    <property type="entry name" value="VanA_C_cat"/>
</dbReference>
<evidence type="ECO:0000313" key="9">
    <source>
        <dbReference type="Proteomes" id="UP000187012"/>
    </source>
</evidence>
<dbReference type="PANTHER" id="PTHR21266">
    <property type="entry name" value="IRON-SULFUR DOMAIN CONTAINING PROTEIN"/>
    <property type="match status" value="1"/>
</dbReference>
<dbReference type="EMBL" id="CYGX02000005">
    <property type="protein sequence ID" value="SIT35504.1"/>
    <property type="molecule type" value="Genomic_DNA"/>
</dbReference>
<dbReference type="Gene3D" id="2.102.10.10">
    <property type="entry name" value="Rieske [2Fe-2S] iron-sulphur domain"/>
    <property type="match status" value="1"/>
</dbReference>
<feature type="domain" description="Rieske" evidence="7">
    <location>
        <begin position="64"/>
        <end position="166"/>
    </location>
</feature>
<reference evidence="8 9" key="1">
    <citation type="submission" date="2016-12" db="EMBL/GenBank/DDBJ databases">
        <authorList>
            <person name="Song W.-J."/>
            <person name="Kurnit D.M."/>
        </authorList>
    </citation>
    <scope>NUCLEOTIDE SEQUENCE [LARGE SCALE GENOMIC DNA]</scope>
    <source>
        <strain evidence="8 9">STM7296</strain>
    </source>
</reference>
<dbReference type="SUPFAM" id="SSF50022">
    <property type="entry name" value="ISP domain"/>
    <property type="match status" value="1"/>
</dbReference>